<dbReference type="KEGG" id="psin:CAK95_13840"/>
<dbReference type="GO" id="GO:0016740">
    <property type="term" value="F:transferase activity"/>
    <property type="evidence" value="ECO:0007669"/>
    <property type="project" value="UniProtKB-KW"/>
</dbReference>
<name>A0A1W6ZRT6_9HYPH</name>
<dbReference type="SUPFAM" id="SSF52833">
    <property type="entry name" value="Thioredoxin-like"/>
    <property type="match status" value="1"/>
</dbReference>
<dbReference type="STRING" id="1235591.CAK95_13840"/>
<keyword evidence="2" id="KW-1185">Reference proteome</keyword>
<dbReference type="SFLD" id="SFLDG01180">
    <property type="entry name" value="SUF1"/>
    <property type="match status" value="1"/>
</dbReference>
<evidence type="ECO:0000313" key="1">
    <source>
        <dbReference type="EMBL" id="ARQ00043.1"/>
    </source>
</evidence>
<dbReference type="PANTHER" id="PTHR12289:SF41">
    <property type="entry name" value="FAILED AXON CONNECTIONS-RELATED"/>
    <property type="match status" value="1"/>
</dbReference>
<dbReference type="InterPro" id="IPR026928">
    <property type="entry name" value="FAX/IsoI-like"/>
</dbReference>
<dbReference type="CDD" id="cd03080">
    <property type="entry name" value="GST_N_Metaxin_like"/>
    <property type="match status" value="1"/>
</dbReference>
<keyword evidence="1" id="KW-0808">Transferase</keyword>
<gene>
    <name evidence="1" type="ORF">CAK95_13840</name>
</gene>
<dbReference type="InterPro" id="IPR012336">
    <property type="entry name" value="Thioredoxin-like_fold"/>
</dbReference>
<dbReference type="EMBL" id="CP021112">
    <property type="protein sequence ID" value="ARQ00043.1"/>
    <property type="molecule type" value="Genomic_DNA"/>
</dbReference>
<dbReference type="Proteomes" id="UP000194137">
    <property type="component" value="Chromosome"/>
</dbReference>
<dbReference type="PANTHER" id="PTHR12289">
    <property type="entry name" value="METAXIN RELATED"/>
    <property type="match status" value="1"/>
</dbReference>
<evidence type="ECO:0000313" key="2">
    <source>
        <dbReference type="Proteomes" id="UP000194137"/>
    </source>
</evidence>
<accession>A0A1W6ZRT6</accession>
<dbReference type="OrthoDB" id="7664269at2"/>
<dbReference type="CDD" id="cd03193">
    <property type="entry name" value="GST_C_Metaxin"/>
    <property type="match status" value="1"/>
</dbReference>
<dbReference type="Pfam" id="PF17171">
    <property type="entry name" value="GST_C_6"/>
    <property type="match status" value="1"/>
</dbReference>
<dbReference type="InterPro" id="IPR040079">
    <property type="entry name" value="Glutathione_S-Trfase"/>
</dbReference>
<dbReference type="AlphaFoldDB" id="A0A1W6ZRT6"/>
<dbReference type="Gene3D" id="1.20.1050.10">
    <property type="match status" value="1"/>
</dbReference>
<dbReference type="InterPro" id="IPR033468">
    <property type="entry name" value="Metaxin_GST"/>
</dbReference>
<dbReference type="InterPro" id="IPR036249">
    <property type="entry name" value="Thioredoxin-like_sf"/>
</dbReference>
<organism evidence="1 2">
    <name type="scientific">Pseudorhodoplanes sinuspersici</name>
    <dbReference type="NCBI Taxonomy" id="1235591"/>
    <lineage>
        <taxon>Bacteria</taxon>
        <taxon>Pseudomonadati</taxon>
        <taxon>Pseudomonadota</taxon>
        <taxon>Alphaproteobacteria</taxon>
        <taxon>Hyphomicrobiales</taxon>
        <taxon>Pseudorhodoplanes</taxon>
    </lineage>
</organism>
<dbReference type="InterPro" id="IPR050931">
    <property type="entry name" value="Mito_Protein_Transport_Metaxin"/>
</dbReference>
<protein>
    <submittedName>
        <fullName evidence="1">Glutathione S-transferase</fullName>
    </submittedName>
</protein>
<dbReference type="SFLD" id="SFLDS00019">
    <property type="entry name" value="Glutathione_Transferase_(cytos"/>
    <property type="match status" value="1"/>
</dbReference>
<dbReference type="RefSeq" id="WP_086088441.1">
    <property type="nucleotide sequence ID" value="NZ_CP021112.1"/>
</dbReference>
<dbReference type="SUPFAM" id="SSF47616">
    <property type="entry name" value="GST C-terminal domain-like"/>
    <property type="match status" value="1"/>
</dbReference>
<sequence length="251" mass="27917">MAPQTSTTASTITLHGFGPGFGLPEISPYCTKAEVHLKMAGLPYRKEKAMPDASPKGQLPFIEDAGVQIADTTFIRAHIENKYGFDFDRGLDATGRAQAWAIERMLENQLGWAAGYFRWLVPVNFAKGPAHFFDDAPEAIRDKLRNDVQARVAETMKAVGIARHFPDEIVWLGERSLMALSALLGNKRYLLGDRPCGTDATAFAVLAGLLTPFFDSPLRRRAETYTNLVDYTDRMMSEYFADHPWKQAIAA</sequence>
<dbReference type="SFLD" id="SFLDG01200">
    <property type="entry name" value="SUF1.1"/>
    <property type="match status" value="1"/>
</dbReference>
<dbReference type="Gene3D" id="3.40.30.10">
    <property type="entry name" value="Glutaredoxin"/>
    <property type="match status" value="1"/>
</dbReference>
<dbReference type="Pfam" id="PF17172">
    <property type="entry name" value="GST_N_4"/>
    <property type="match status" value="1"/>
</dbReference>
<reference evidence="1 2" key="1">
    <citation type="submission" date="2017-05" db="EMBL/GenBank/DDBJ databases">
        <title>Full genome sequence of Pseudorhodoplanes sinuspersici.</title>
        <authorList>
            <person name="Dastgheib S.M.M."/>
            <person name="Shavandi M."/>
            <person name="Tirandaz H."/>
        </authorList>
    </citation>
    <scope>NUCLEOTIDE SEQUENCE [LARGE SCALE GENOMIC DNA]</scope>
    <source>
        <strain evidence="1 2">RIPI110</strain>
    </source>
</reference>
<proteinExistence type="predicted"/>
<dbReference type="InterPro" id="IPR036282">
    <property type="entry name" value="Glutathione-S-Trfase_C_sf"/>
</dbReference>